<sequence>MKERINWIDWGKALAVCCVVFCHMPQSQEWFYYRFLQTTIITIFFFFSGYLKKDRGSTHENWRKYWHALIIPYLIYNVIAYPYWLIKYFMLNGEAPDCFSALRPVFGALFFEHENIFCESLNGPLWYLPAILAMHVLIDLCRKTRYQHHIMVTLCVASYFVYAANKQYAFLPNLTFIGIISRLPFYYIGYVMGVNKSFLSLNKKQSAVLCILFITISILFFQWHMQTFYSGEHMLHIALFYPVNILFLFGILYGCKVLNGVKSPIITNLSIGTLVVIGLHAPTISVINYVISHLFITNATPNYHWYTALLCTLFICTLLYPIILWAKKRALCLIGKTTTI</sequence>
<keyword evidence="1" id="KW-0472">Membrane</keyword>
<protein>
    <submittedName>
        <fullName evidence="3">Fucose 4-O-acetylase</fullName>
    </submittedName>
</protein>
<feature type="domain" description="Acyltransferase 3" evidence="2">
    <location>
        <begin position="5"/>
        <end position="320"/>
    </location>
</feature>
<dbReference type="PANTHER" id="PTHR37312:SF1">
    <property type="entry name" value="MEMBRANE-BOUND ACYLTRANSFERASE YKRP-RELATED"/>
    <property type="match status" value="1"/>
</dbReference>
<feature type="transmembrane region" description="Helical" evidence="1">
    <location>
        <begin position="170"/>
        <end position="194"/>
    </location>
</feature>
<feature type="transmembrane region" description="Helical" evidence="1">
    <location>
        <begin position="235"/>
        <end position="253"/>
    </location>
</feature>
<feature type="transmembrane region" description="Helical" evidence="1">
    <location>
        <begin position="148"/>
        <end position="164"/>
    </location>
</feature>
<feature type="transmembrane region" description="Helical" evidence="1">
    <location>
        <begin position="64"/>
        <end position="84"/>
    </location>
</feature>
<dbReference type="PANTHER" id="PTHR37312">
    <property type="entry name" value="MEMBRANE-BOUND ACYLTRANSFERASE YKRP-RELATED"/>
    <property type="match status" value="1"/>
</dbReference>
<dbReference type="InterPro" id="IPR002656">
    <property type="entry name" value="Acyl_transf_3_dom"/>
</dbReference>
<dbReference type="Proteomes" id="UP000236735">
    <property type="component" value="Unassembled WGS sequence"/>
</dbReference>
<gene>
    <name evidence="3" type="ORF">SAMN05216354_1392</name>
</gene>
<feature type="transmembrane region" description="Helical" evidence="1">
    <location>
        <begin position="32"/>
        <end position="52"/>
    </location>
</feature>
<dbReference type="Pfam" id="PF01757">
    <property type="entry name" value="Acyl_transf_3"/>
    <property type="match status" value="1"/>
</dbReference>
<dbReference type="InterPro" id="IPR052734">
    <property type="entry name" value="Nod_factor_acetyltransferase"/>
</dbReference>
<dbReference type="RefSeq" id="WP_103915497.1">
    <property type="nucleotide sequence ID" value="NZ_FNUV01000003.1"/>
</dbReference>
<accession>A0A1H5UEU7</accession>
<reference evidence="3 4" key="1">
    <citation type="submission" date="2016-10" db="EMBL/GenBank/DDBJ databases">
        <authorList>
            <person name="de Groot N.N."/>
        </authorList>
    </citation>
    <scope>NUCLEOTIDE SEQUENCE [LARGE SCALE GENOMIC DNA]</scope>
    <source>
        <strain evidence="3 4">AR32</strain>
    </source>
</reference>
<evidence type="ECO:0000259" key="2">
    <source>
        <dbReference type="Pfam" id="PF01757"/>
    </source>
</evidence>
<evidence type="ECO:0000313" key="4">
    <source>
        <dbReference type="Proteomes" id="UP000236735"/>
    </source>
</evidence>
<dbReference type="GO" id="GO:0016747">
    <property type="term" value="F:acyltransferase activity, transferring groups other than amino-acyl groups"/>
    <property type="evidence" value="ECO:0007669"/>
    <property type="project" value="InterPro"/>
</dbReference>
<feature type="transmembrane region" description="Helical" evidence="1">
    <location>
        <begin position="206"/>
        <end position="223"/>
    </location>
</feature>
<dbReference type="EMBL" id="FNUV01000003">
    <property type="protein sequence ID" value="SEF72988.1"/>
    <property type="molecule type" value="Genomic_DNA"/>
</dbReference>
<evidence type="ECO:0000256" key="1">
    <source>
        <dbReference type="SAM" id="Phobius"/>
    </source>
</evidence>
<keyword evidence="1" id="KW-1133">Transmembrane helix</keyword>
<dbReference type="AlphaFoldDB" id="A0A1H5UEU7"/>
<feature type="transmembrane region" description="Helical" evidence="1">
    <location>
        <begin position="303"/>
        <end position="326"/>
    </location>
</feature>
<name>A0A1H5UEU7_XYLRU</name>
<evidence type="ECO:0000313" key="3">
    <source>
        <dbReference type="EMBL" id="SEF72988.1"/>
    </source>
</evidence>
<feature type="transmembrane region" description="Helical" evidence="1">
    <location>
        <begin position="124"/>
        <end position="141"/>
    </location>
</feature>
<proteinExistence type="predicted"/>
<keyword evidence="1" id="KW-0812">Transmembrane</keyword>
<feature type="transmembrane region" description="Helical" evidence="1">
    <location>
        <begin position="265"/>
        <end position="291"/>
    </location>
</feature>
<organism evidence="3 4">
    <name type="scientific">Xylanibacter ruminicola</name>
    <name type="common">Prevotella ruminicola</name>
    <dbReference type="NCBI Taxonomy" id="839"/>
    <lineage>
        <taxon>Bacteria</taxon>
        <taxon>Pseudomonadati</taxon>
        <taxon>Bacteroidota</taxon>
        <taxon>Bacteroidia</taxon>
        <taxon>Bacteroidales</taxon>
        <taxon>Prevotellaceae</taxon>
        <taxon>Xylanibacter</taxon>
    </lineage>
</organism>